<sequence>MPEHTLEETLELREAILRLFLPNSIGIWNNESLDDFLLAFKGRALTSNDEEIIKKYDANGKTKWTVDLELLKDVAHAALAINQILNALNNFLKRDPERSFTFDPNYALLHLLESCSDGNICLVALQAYRVRMMSAGKHICANLRAIHRASLKPDDLETVDSSSLYSTRLSTRTEFGLLNSMAEFGKLVA</sequence>
<name>A0ABR1JGB1_9AGAR</name>
<dbReference type="EMBL" id="JBANRG010000022">
    <property type="protein sequence ID" value="KAK7455908.1"/>
    <property type="molecule type" value="Genomic_DNA"/>
</dbReference>
<evidence type="ECO:0000313" key="2">
    <source>
        <dbReference type="Proteomes" id="UP001498398"/>
    </source>
</evidence>
<evidence type="ECO:0000313" key="1">
    <source>
        <dbReference type="EMBL" id="KAK7455908.1"/>
    </source>
</evidence>
<accession>A0ABR1JGB1</accession>
<dbReference type="Proteomes" id="UP001498398">
    <property type="component" value="Unassembled WGS sequence"/>
</dbReference>
<organism evidence="1 2">
    <name type="scientific">Marasmiellus scandens</name>
    <dbReference type="NCBI Taxonomy" id="2682957"/>
    <lineage>
        <taxon>Eukaryota</taxon>
        <taxon>Fungi</taxon>
        <taxon>Dikarya</taxon>
        <taxon>Basidiomycota</taxon>
        <taxon>Agaricomycotina</taxon>
        <taxon>Agaricomycetes</taxon>
        <taxon>Agaricomycetidae</taxon>
        <taxon>Agaricales</taxon>
        <taxon>Marasmiineae</taxon>
        <taxon>Omphalotaceae</taxon>
        <taxon>Marasmiellus</taxon>
    </lineage>
</organism>
<protein>
    <submittedName>
        <fullName evidence="1">Uncharacterized protein</fullName>
    </submittedName>
</protein>
<gene>
    <name evidence="1" type="ORF">VKT23_010948</name>
</gene>
<proteinExistence type="predicted"/>
<comment type="caution">
    <text evidence="1">The sequence shown here is derived from an EMBL/GenBank/DDBJ whole genome shotgun (WGS) entry which is preliminary data.</text>
</comment>
<reference evidence="1 2" key="1">
    <citation type="submission" date="2024-01" db="EMBL/GenBank/DDBJ databases">
        <title>A draft genome for the cacao thread blight pathogen Marasmiellus scandens.</title>
        <authorList>
            <person name="Baruah I.K."/>
            <person name="Leung J."/>
            <person name="Bukari Y."/>
            <person name="Amoako-Attah I."/>
            <person name="Meinhardt L.W."/>
            <person name="Bailey B.A."/>
            <person name="Cohen S.P."/>
        </authorList>
    </citation>
    <scope>NUCLEOTIDE SEQUENCE [LARGE SCALE GENOMIC DNA]</scope>
    <source>
        <strain evidence="1 2">GH-19</strain>
    </source>
</reference>
<keyword evidence="2" id="KW-1185">Reference proteome</keyword>